<dbReference type="Proteomes" id="UP001144673">
    <property type="component" value="Unassembled WGS sequence"/>
</dbReference>
<comment type="caution">
    <text evidence="1">The sequence shown here is derived from an EMBL/GenBank/DDBJ whole genome shotgun (WGS) entry which is preliminary data.</text>
</comment>
<dbReference type="KEGG" id="amus:LMH87_008631"/>
<reference evidence="1" key="1">
    <citation type="journal article" date="2023" name="Access Microbiol">
        <title>De-novo genome assembly for Akanthomyces muscarius, a biocontrol agent of insect agricultural pests.</title>
        <authorList>
            <person name="Erdos Z."/>
            <person name="Studholme D.J."/>
            <person name="Raymond B."/>
            <person name="Sharma M."/>
        </authorList>
    </citation>
    <scope>NUCLEOTIDE SEQUENCE</scope>
    <source>
        <strain evidence="1">Ve6</strain>
    </source>
</reference>
<evidence type="ECO:0000313" key="1">
    <source>
        <dbReference type="EMBL" id="KAJ4158087.1"/>
    </source>
</evidence>
<accession>A0A9W8QJK5</accession>
<keyword evidence="2" id="KW-1185">Reference proteome</keyword>
<dbReference type="AlphaFoldDB" id="A0A9W8QJK5"/>
<name>A0A9W8QJK5_AKAMU</name>
<dbReference type="RefSeq" id="XP_056056454.1">
    <property type="nucleotide sequence ID" value="XM_056201830.1"/>
</dbReference>
<organism evidence="1 2">
    <name type="scientific">Akanthomyces muscarius</name>
    <name type="common">Entomopathogenic fungus</name>
    <name type="synonym">Lecanicillium muscarium</name>
    <dbReference type="NCBI Taxonomy" id="2231603"/>
    <lineage>
        <taxon>Eukaryota</taxon>
        <taxon>Fungi</taxon>
        <taxon>Dikarya</taxon>
        <taxon>Ascomycota</taxon>
        <taxon>Pezizomycotina</taxon>
        <taxon>Sordariomycetes</taxon>
        <taxon>Hypocreomycetidae</taxon>
        <taxon>Hypocreales</taxon>
        <taxon>Cordycipitaceae</taxon>
        <taxon>Akanthomyces</taxon>
    </lineage>
</organism>
<evidence type="ECO:0008006" key="3">
    <source>
        <dbReference type="Google" id="ProtNLM"/>
    </source>
</evidence>
<protein>
    <recommendedName>
        <fullName evidence="3">F-box domain-containing protein</fullName>
    </recommendedName>
</protein>
<gene>
    <name evidence="1" type="ORF">LMH87_008631</name>
</gene>
<dbReference type="GeneID" id="80895790"/>
<sequence>MSSIRGTNGLVAHRFRGRYYTEMTRFESDLNILGMRVIRDIPCHPEKYKEWLKDTRDRYARMEEEQDAGILTMSAAEAPPRGLPWPARHETLAILRPDARVFSIVVFVNLDAEVLTMQYGAHFNLASFPHRGAQWRGAIRPSMYNGYPTLSLDFCGRDQMAEPAKKRRTLEALVQGHGTVRVVPKRTLYSGRDVFLAHALAKIYRTYHRAITRFGLEWDRDSFVLREFVFAILSIASGEAQFSSAVCCREYCFAREEDHCNGVHLNWQRPCFEGGDLGALEPCATFGSFFHRKGEVAGAAPAGHVYWMKGVVINISTVVDGAAIQEAIDWGWAQGKQEFQIIAMSVFDIAFADVYVGSDKHRVVRFSDALNLSPLRSEECMSLHPLTRPPWSADAGMDLTPGARIVSCNSFGTAARLEKHYGGLAALVNFFKVATVRGVPPQNSSALPTEILARIMSYADNETQRTCMQLSQSLCVLGFSDFRIDEEWSIAARPESVRKQGANNRERGLLALSLAHNATDEVAAAVQVMSANGWGRWTWVPVVGSGERRVLMTDVALVFAPAQGCELDEDAADGDVSHLECDDDSNY</sequence>
<proteinExistence type="predicted"/>
<dbReference type="EMBL" id="JAJHUN010000006">
    <property type="protein sequence ID" value="KAJ4158087.1"/>
    <property type="molecule type" value="Genomic_DNA"/>
</dbReference>
<evidence type="ECO:0000313" key="2">
    <source>
        <dbReference type="Proteomes" id="UP001144673"/>
    </source>
</evidence>